<keyword evidence="1" id="KW-0472">Membrane</keyword>
<feature type="transmembrane region" description="Helical" evidence="1">
    <location>
        <begin position="218"/>
        <end position="237"/>
    </location>
</feature>
<feature type="transmembrane region" description="Helical" evidence="1">
    <location>
        <begin position="131"/>
        <end position="151"/>
    </location>
</feature>
<dbReference type="EMBL" id="JAQNDM010000002">
    <property type="protein sequence ID" value="MDC0711861.1"/>
    <property type="molecule type" value="Genomic_DNA"/>
</dbReference>
<feature type="transmembrane region" description="Helical" evidence="1">
    <location>
        <begin position="243"/>
        <end position="262"/>
    </location>
</feature>
<keyword evidence="3" id="KW-1185">Reference proteome</keyword>
<reference evidence="2 3" key="1">
    <citation type="submission" date="2022-11" db="EMBL/GenBank/DDBJ databases">
        <title>Minimal conservation of predation-associated metabolite biosynthetic gene clusters underscores biosynthetic potential of Myxococcota including descriptions for ten novel species: Archangium lansinium sp. nov., Myxococcus landrumus sp. nov., Nannocystis bai.</title>
        <authorList>
            <person name="Ahearne A."/>
            <person name="Stevens C."/>
            <person name="Dowd S."/>
        </authorList>
    </citation>
    <scope>NUCLEOTIDE SEQUENCE [LARGE SCALE GENOMIC DNA]</scope>
    <source>
        <strain evidence="2 3">NCWAL01</strain>
    </source>
</reference>
<feature type="transmembrane region" description="Helical" evidence="1">
    <location>
        <begin position="12"/>
        <end position="29"/>
    </location>
</feature>
<name>A0ABT5DED1_9BACT</name>
<comment type="caution">
    <text evidence="2">The sequence shown here is derived from an EMBL/GenBank/DDBJ whole genome shotgun (WGS) entry which is preliminary data.</text>
</comment>
<evidence type="ECO:0000313" key="3">
    <source>
        <dbReference type="Proteomes" id="UP001221838"/>
    </source>
</evidence>
<feature type="transmembrane region" description="Helical" evidence="1">
    <location>
        <begin position="102"/>
        <end position="124"/>
    </location>
</feature>
<organism evidence="2 3">
    <name type="scientific">Stigmatella ashevillensis</name>
    <dbReference type="NCBI Taxonomy" id="2995309"/>
    <lineage>
        <taxon>Bacteria</taxon>
        <taxon>Pseudomonadati</taxon>
        <taxon>Myxococcota</taxon>
        <taxon>Myxococcia</taxon>
        <taxon>Myxococcales</taxon>
        <taxon>Cystobacterineae</taxon>
        <taxon>Archangiaceae</taxon>
        <taxon>Stigmatella</taxon>
    </lineage>
</organism>
<dbReference type="InterPro" id="IPR007354">
    <property type="entry name" value="CruF-like"/>
</dbReference>
<feature type="transmembrane region" description="Helical" evidence="1">
    <location>
        <begin position="35"/>
        <end position="55"/>
    </location>
</feature>
<evidence type="ECO:0000313" key="2">
    <source>
        <dbReference type="EMBL" id="MDC0711861.1"/>
    </source>
</evidence>
<keyword evidence="1" id="KW-0812">Transmembrane</keyword>
<dbReference type="Pfam" id="PF04240">
    <property type="entry name" value="Caroten_synth"/>
    <property type="match status" value="1"/>
</dbReference>
<evidence type="ECO:0000256" key="1">
    <source>
        <dbReference type="SAM" id="Phobius"/>
    </source>
</evidence>
<gene>
    <name evidence="2" type="ORF">POL68_25560</name>
</gene>
<feature type="transmembrane region" description="Helical" evidence="1">
    <location>
        <begin position="62"/>
        <end position="82"/>
    </location>
</feature>
<dbReference type="PANTHER" id="PTHR39419:SF1">
    <property type="entry name" value="SLL0814 PROTEIN"/>
    <property type="match status" value="1"/>
</dbReference>
<protein>
    <submittedName>
        <fullName evidence="2">Carotenoid biosynthesis protein</fullName>
    </submittedName>
</protein>
<dbReference type="RefSeq" id="WP_272141860.1">
    <property type="nucleotide sequence ID" value="NZ_JAQNDM010000002.1"/>
</dbReference>
<sequence length="266" mass="29445">MASRHKHLPRITYVLLVVFLAVLLTRGLGDTTRLLIASSLLMFACCWSSAIHLLGGRAALHFVLISVVLGWFSEQMGSSHGWFFGHYTYTDVLGPTLGDVPFVIPLMWFALTYIGYVIANLMVWQTPSDGLVPLGQTLVMSLLAAMIVTAYDLGADPYMVFVLKAWIMEKKDGGWFGETLQGFVGWMLVSFTIIVLFRLSLRKRASVAALPVARRHALVPLFIYGGNMVFQMVLGMPVETRTIAFFAMGLPLLAALCGFSRWKATT</sequence>
<feature type="transmembrane region" description="Helical" evidence="1">
    <location>
        <begin position="180"/>
        <end position="197"/>
    </location>
</feature>
<accession>A0ABT5DED1</accession>
<keyword evidence="1" id="KW-1133">Transmembrane helix</keyword>
<dbReference type="Proteomes" id="UP001221838">
    <property type="component" value="Unassembled WGS sequence"/>
</dbReference>
<proteinExistence type="predicted"/>
<dbReference type="PANTHER" id="PTHR39419">
    <property type="entry name" value="SLL0814 PROTEIN"/>
    <property type="match status" value="1"/>
</dbReference>